<evidence type="ECO:0000313" key="3">
    <source>
        <dbReference type="EMBL" id="AHG89763.1"/>
    </source>
</evidence>
<dbReference type="KEGG" id="gba:J421_2226"/>
<dbReference type="Pfam" id="PF01408">
    <property type="entry name" value="GFO_IDH_MocA"/>
    <property type="match status" value="1"/>
</dbReference>
<dbReference type="InterPro" id="IPR006311">
    <property type="entry name" value="TAT_signal"/>
</dbReference>
<protein>
    <submittedName>
        <fullName evidence="3">Oxidoreductase domain protein</fullName>
    </submittedName>
</protein>
<dbReference type="InterPro" id="IPR000683">
    <property type="entry name" value="Gfo/Idh/MocA-like_OxRdtase_N"/>
</dbReference>
<name>W0RK29_9BACT</name>
<organism evidence="3 4">
    <name type="scientific">Gemmatirosa kalamazoonensis</name>
    <dbReference type="NCBI Taxonomy" id="861299"/>
    <lineage>
        <taxon>Bacteria</taxon>
        <taxon>Pseudomonadati</taxon>
        <taxon>Gemmatimonadota</taxon>
        <taxon>Gemmatimonadia</taxon>
        <taxon>Gemmatimonadales</taxon>
        <taxon>Gemmatimonadaceae</taxon>
        <taxon>Gemmatirosa</taxon>
    </lineage>
</organism>
<dbReference type="STRING" id="861299.J421_2226"/>
<dbReference type="HOGENOM" id="CLU_023194_24_0_0"/>
<dbReference type="GO" id="GO:0000166">
    <property type="term" value="F:nucleotide binding"/>
    <property type="evidence" value="ECO:0007669"/>
    <property type="project" value="InterPro"/>
</dbReference>
<evidence type="ECO:0000259" key="2">
    <source>
        <dbReference type="Pfam" id="PF19051"/>
    </source>
</evidence>
<dbReference type="InterPro" id="IPR050463">
    <property type="entry name" value="Gfo/Idh/MocA_oxidrdct_glycsds"/>
</dbReference>
<proteinExistence type="predicted"/>
<dbReference type="eggNOG" id="COG0673">
    <property type="taxonomic scope" value="Bacteria"/>
</dbReference>
<dbReference type="PROSITE" id="PS51318">
    <property type="entry name" value="TAT"/>
    <property type="match status" value="1"/>
</dbReference>
<gene>
    <name evidence="3" type="ORF">J421_2226</name>
</gene>
<dbReference type="PANTHER" id="PTHR43818:SF5">
    <property type="entry name" value="OXIDOREDUCTASE FAMILY PROTEIN"/>
    <property type="match status" value="1"/>
</dbReference>
<dbReference type="Gene3D" id="3.30.360.10">
    <property type="entry name" value="Dihydrodipicolinate Reductase, domain 2"/>
    <property type="match status" value="1"/>
</dbReference>
<dbReference type="SUPFAM" id="SSF51735">
    <property type="entry name" value="NAD(P)-binding Rossmann-fold domains"/>
    <property type="match status" value="1"/>
</dbReference>
<feature type="domain" description="Gfo/Idh/MocA-like oxidoreductase N-terminal" evidence="1">
    <location>
        <begin position="44"/>
        <end position="174"/>
    </location>
</feature>
<dbReference type="SUPFAM" id="SSF55347">
    <property type="entry name" value="Glyceraldehyde-3-phosphate dehydrogenase-like, C-terminal domain"/>
    <property type="match status" value="1"/>
</dbReference>
<dbReference type="Pfam" id="PF19051">
    <property type="entry name" value="GFO_IDH_MocA_C2"/>
    <property type="match status" value="2"/>
</dbReference>
<dbReference type="OrthoDB" id="9767999at2"/>
<reference evidence="3 4" key="1">
    <citation type="journal article" date="2014" name="Genome Announc.">
        <title>Genome Sequence and Methylome of Soil Bacterium Gemmatirosa kalamazoonensis KBS708T, a Member of the Rarely Cultivated Gemmatimonadetes Phylum.</title>
        <authorList>
            <person name="Debruyn J.M."/>
            <person name="Radosevich M."/>
            <person name="Wommack K.E."/>
            <person name="Polson S.W."/>
            <person name="Hauser L.J."/>
            <person name="Fawaz M.N."/>
            <person name="Korlach J."/>
            <person name="Tsai Y.C."/>
        </authorList>
    </citation>
    <scope>NUCLEOTIDE SEQUENCE [LARGE SCALE GENOMIC DNA]</scope>
    <source>
        <strain evidence="3 4">KBS708</strain>
    </source>
</reference>
<evidence type="ECO:0000313" key="4">
    <source>
        <dbReference type="Proteomes" id="UP000019151"/>
    </source>
</evidence>
<dbReference type="InParanoid" id="W0RK29"/>
<dbReference type="InterPro" id="IPR043906">
    <property type="entry name" value="Gfo/Idh/MocA_OxRdtase_bact_C"/>
</dbReference>
<dbReference type="PATRIC" id="fig|861299.3.peg.2263"/>
<keyword evidence="4" id="KW-1185">Reference proteome</keyword>
<feature type="domain" description="Gfo/Idh/MocA-like oxidoreductase bacterial type C-terminal" evidence="2">
    <location>
        <begin position="218"/>
        <end position="247"/>
    </location>
</feature>
<dbReference type="AlphaFoldDB" id="W0RK29"/>
<feature type="domain" description="Gfo/Idh/MocA-like oxidoreductase bacterial type C-terminal" evidence="2">
    <location>
        <begin position="400"/>
        <end position="464"/>
    </location>
</feature>
<sequence>MSSSPDRPGSITRRTFVQSSALLAVPLIIPSRLRGGPNAPSNRIRVGHIGCGRIGQTHDMPGVAGSGLADVLAVCDLDSRRAASGKQRIAQLYANAPGPRPEVTVFTDYKQLLARPDIDAVVVSLPDHQHAEVVLRALYAGKDVYVQKPFTMTHAEGVLLRDTVKKTGRVLQVGSQQRSWGPNEQFRKAVELVRSGRVGHLKNVEIGLPTDPTKPDDPEQPVPPNLNYDMWLGPTAVKYYTEQRVHPQGLDRNGNPDVNSRPGWLRNDAYCLGMITGWGAHHFDTAHWGMDLEHTGPLKIDGKGEFPPQERIWNVHGAYEIQLVYPGDIHMRVSDKLPNGIKFIGDEGWIFVSRDASQTASDPQGRATSLKSLDASDAKLLDPNGVSVHLTPSTSHHKNWLENVASRGTPLAPADIAHRSNTACIVSWISMKLNRPLNWDPKAERFVNDDEANAMLTRPERPGYGALRLAGSRGTKVTKATNG</sequence>
<dbReference type="InterPro" id="IPR036291">
    <property type="entry name" value="NAD(P)-bd_dom_sf"/>
</dbReference>
<dbReference type="Gene3D" id="3.40.50.720">
    <property type="entry name" value="NAD(P)-binding Rossmann-like Domain"/>
    <property type="match status" value="1"/>
</dbReference>
<evidence type="ECO:0000259" key="1">
    <source>
        <dbReference type="Pfam" id="PF01408"/>
    </source>
</evidence>
<dbReference type="Proteomes" id="UP000019151">
    <property type="component" value="Chromosome"/>
</dbReference>
<dbReference type="PANTHER" id="PTHR43818">
    <property type="entry name" value="BCDNA.GH03377"/>
    <property type="match status" value="1"/>
</dbReference>
<accession>W0RK29</accession>
<dbReference type="RefSeq" id="WP_025411251.1">
    <property type="nucleotide sequence ID" value="NZ_CP007128.1"/>
</dbReference>
<dbReference type="EMBL" id="CP007128">
    <property type="protein sequence ID" value="AHG89763.1"/>
    <property type="molecule type" value="Genomic_DNA"/>
</dbReference>